<dbReference type="PANTHER" id="PTHR32552:SF81">
    <property type="entry name" value="TONB-DEPENDENT OUTER MEMBRANE RECEPTOR"/>
    <property type="match status" value="1"/>
</dbReference>
<keyword evidence="2" id="KW-0813">Transport</keyword>
<dbReference type="PANTHER" id="PTHR32552">
    <property type="entry name" value="FERRICHROME IRON RECEPTOR-RELATED"/>
    <property type="match status" value="1"/>
</dbReference>
<keyword evidence="7" id="KW-0406">Ion transport</keyword>
<comment type="subcellular location">
    <subcellularLocation>
        <location evidence="1">Cell outer membrane</location>
        <topology evidence="1">Multi-pass membrane protein</topology>
    </subcellularLocation>
</comment>
<dbReference type="RefSeq" id="WP_052250377.1">
    <property type="nucleotide sequence ID" value="NZ_CP037899.1"/>
</dbReference>
<evidence type="ECO:0000256" key="8">
    <source>
        <dbReference type="ARBA" id="ARBA00023077"/>
    </source>
</evidence>
<dbReference type="Gene3D" id="2.170.130.10">
    <property type="entry name" value="TonB-dependent receptor, plug domain"/>
    <property type="match status" value="1"/>
</dbReference>
<protein>
    <submittedName>
        <fullName evidence="12">Outer membrane receptor protein involved in Fe transport</fullName>
    </submittedName>
</protein>
<name>A0A516TN96_9BACT</name>
<dbReference type="Proteomes" id="UP000315925">
    <property type="component" value="Chromosome"/>
</dbReference>
<evidence type="ECO:0000256" key="9">
    <source>
        <dbReference type="ARBA" id="ARBA00023136"/>
    </source>
</evidence>
<dbReference type="GO" id="GO:0006826">
    <property type="term" value="P:iron ion transport"/>
    <property type="evidence" value="ECO:0007669"/>
    <property type="project" value="UniProtKB-KW"/>
</dbReference>
<dbReference type="InterPro" id="IPR039426">
    <property type="entry name" value="TonB-dep_rcpt-like"/>
</dbReference>
<accession>A0A516TN96</accession>
<dbReference type="InterPro" id="IPR037066">
    <property type="entry name" value="Plug_dom_sf"/>
</dbReference>
<organism evidence="12 13">
    <name type="scientific">Methylacidiphilum kamchatkense Kam1</name>
    <dbReference type="NCBI Taxonomy" id="1202785"/>
    <lineage>
        <taxon>Bacteria</taxon>
        <taxon>Pseudomonadati</taxon>
        <taxon>Verrucomicrobiota</taxon>
        <taxon>Methylacidiphilae</taxon>
        <taxon>Methylacidiphilales</taxon>
        <taxon>Methylacidiphilaceae</taxon>
        <taxon>Methylacidiphilum (ex Ratnadevi et al. 2023)</taxon>
    </lineage>
</organism>
<evidence type="ECO:0000256" key="10">
    <source>
        <dbReference type="ARBA" id="ARBA00023237"/>
    </source>
</evidence>
<evidence type="ECO:0000313" key="12">
    <source>
        <dbReference type="EMBL" id="QDQ42710.1"/>
    </source>
</evidence>
<evidence type="ECO:0000256" key="1">
    <source>
        <dbReference type="ARBA" id="ARBA00004571"/>
    </source>
</evidence>
<reference evidence="13" key="1">
    <citation type="submission" date="2019-03" db="EMBL/GenBank/DDBJ databases">
        <title>Complete genome of Methylacidiphilum kamchatkense Kam1.</title>
        <authorList>
            <person name="Kruse T."/>
            <person name="Murarilal Ratnadevi C."/>
            <person name="Erikstad H.-A."/>
            <person name="Birkeland N.-K."/>
        </authorList>
    </citation>
    <scope>NUCLEOTIDE SEQUENCE [LARGE SCALE GENOMIC DNA]</scope>
    <source>
        <strain evidence="13">kam1</strain>
    </source>
</reference>
<gene>
    <name evidence="12" type="ORF">kam1_1490</name>
</gene>
<evidence type="ECO:0000256" key="11">
    <source>
        <dbReference type="SAM" id="MobiDB-lite"/>
    </source>
</evidence>
<dbReference type="InterPro" id="IPR036942">
    <property type="entry name" value="Beta-barrel_TonB_sf"/>
</dbReference>
<feature type="compositionally biased region" description="Polar residues" evidence="11">
    <location>
        <begin position="40"/>
        <end position="52"/>
    </location>
</feature>
<feature type="region of interest" description="Disordered" evidence="11">
    <location>
        <begin position="40"/>
        <end position="78"/>
    </location>
</feature>
<evidence type="ECO:0000256" key="6">
    <source>
        <dbReference type="ARBA" id="ARBA00023004"/>
    </source>
</evidence>
<sequence length="867" mass="97456">MKLLPTKENRSKSPLQSPSILIMILVFLESFFFSVHSHAENGTASQPPYSTTTREKEKLIPKEAKKTQSPTNLSTDNASSSSYVLPEITVVGVGATESMLPNAKSNTSVYAIPLDVIDIPRNVTPISHGLAQSAGIGQFGYLDPLSTAYLVPAALTQINYGIASAPTIRGRNGLTLINGIEETLNNNSEQNIPWNYNMVESMDIVEGPSNAVFGATQVSGGYINYITKQPYFDNFRGYVWDTIGMYEEYMWGADIGGPIDKEKKLAYRFSYMGQENGSYYQYQRNDQQNFYFALGYHPSESYSIDLYSDLGTYDFTPMWGMINRPTQALIDNGLYLPGALSPTLANTGVVNNPPASSYLGTPVGISRRNVLLNPTDGGYGTTGLTQVIQKFTLNENFQVLNNTFFWYHDDQWILHPLFYDESCRGDYEIDNRTECRLNFETPPPDSNNTTPMLRYPVLGSLLFSHTIDTGVELHYQKNLDYNSDSFIVLNSYSLINQNPLLWNAELSKYFQARIRNPKAPFGGEWPIPGAPQGYYFEPANLAAGSTDCHYGAVSPFFLDNINISDRLSVIFGARATGYFVSAQTPPGTPPILFRQLSTTQLTPLIDIGTVYKIFPWLSAYFDFNWGYVVNAADMGGFSPFFESSQFRLTNELYEGGFKIDLLHHSFFATLDAFSQYTYLNNRTGPATPSTVNGFETSLNYQPNRHFWAKLGYAYMHGTEDWTTIGHGPPMYQTYSTAFALQQQLPLNNNQMYPVGIYNFLGFPDQIFSGLITYRHDSGVGITMGALLMSEQFLGYNYTTHIPTQFILNATLFYAGPRWEARLYFYNFTNEPYWLAFGMGANGTRTFNFEDIVPGMPFWIQSTVVFKF</sequence>
<dbReference type="EMBL" id="CP037899">
    <property type="protein sequence ID" value="QDQ42710.1"/>
    <property type="molecule type" value="Genomic_DNA"/>
</dbReference>
<dbReference type="KEGG" id="mkc:kam1_1490"/>
<dbReference type="STRING" id="1202785.A946_00995"/>
<evidence type="ECO:0000256" key="7">
    <source>
        <dbReference type="ARBA" id="ARBA00023065"/>
    </source>
</evidence>
<dbReference type="GO" id="GO:0009279">
    <property type="term" value="C:cell outer membrane"/>
    <property type="evidence" value="ECO:0007669"/>
    <property type="project" value="UniProtKB-SubCell"/>
</dbReference>
<keyword evidence="12" id="KW-0675">Receptor</keyword>
<feature type="compositionally biased region" description="Polar residues" evidence="11">
    <location>
        <begin position="67"/>
        <end position="78"/>
    </location>
</feature>
<keyword evidence="10" id="KW-0998">Cell outer membrane</keyword>
<keyword evidence="8" id="KW-0798">TonB box</keyword>
<keyword evidence="3" id="KW-1134">Transmembrane beta strand</keyword>
<dbReference type="SUPFAM" id="SSF56935">
    <property type="entry name" value="Porins"/>
    <property type="match status" value="1"/>
</dbReference>
<keyword evidence="5" id="KW-0812">Transmembrane</keyword>
<keyword evidence="6" id="KW-0408">Iron</keyword>
<evidence type="ECO:0000256" key="4">
    <source>
        <dbReference type="ARBA" id="ARBA00022496"/>
    </source>
</evidence>
<evidence type="ECO:0000256" key="3">
    <source>
        <dbReference type="ARBA" id="ARBA00022452"/>
    </source>
</evidence>
<feature type="compositionally biased region" description="Basic and acidic residues" evidence="11">
    <location>
        <begin position="53"/>
        <end position="66"/>
    </location>
</feature>
<dbReference type="AlphaFoldDB" id="A0A516TN96"/>
<proteinExistence type="predicted"/>
<keyword evidence="9" id="KW-0472">Membrane</keyword>
<keyword evidence="4" id="KW-0410">Iron transport</keyword>
<evidence type="ECO:0000313" key="13">
    <source>
        <dbReference type="Proteomes" id="UP000315925"/>
    </source>
</evidence>
<dbReference type="Gene3D" id="2.40.170.20">
    <property type="entry name" value="TonB-dependent receptor, beta-barrel domain"/>
    <property type="match status" value="1"/>
</dbReference>
<evidence type="ECO:0000256" key="5">
    <source>
        <dbReference type="ARBA" id="ARBA00022692"/>
    </source>
</evidence>
<evidence type="ECO:0000256" key="2">
    <source>
        <dbReference type="ARBA" id="ARBA00022448"/>
    </source>
</evidence>